<dbReference type="Gene3D" id="2.60.40.10">
    <property type="entry name" value="Immunoglobulins"/>
    <property type="match status" value="3"/>
</dbReference>
<dbReference type="GO" id="GO:0004527">
    <property type="term" value="F:exonuclease activity"/>
    <property type="evidence" value="ECO:0007669"/>
    <property type="project" value="UniProtKB-KW"/>
</dbReference>
<dbReference type="Proteomes" id="UP000034913">
    <property type="component" value="Unassembled WGS sequence"/>
</dbReference>
<keyword evidence="2" id="KW-0269">Exonuclease</keyword>
<feature type="signal peptide" evidence="1">
    <location>
        <begin position="1"/>
        <end position="18"/>
    </location>
</feature>
<comment type="caution">
    <text evidence="2">The sequence shown here is derived from an EMBL/GenBank/DDBJ whole genome shotgun (WGS) entry which is preliminary data.</text>
</comment>
<proteinExistence type="predicted"/>
<reference evidence="2 3" key="1">
    <citation type="journal article" date="2015" name="Nature">
        <title>rRNA introns, odd ribosomes, and small enigmatic genomes across a large radiation of phyla.</title>
        <authorList>
            <person name="Brown C.T."/>
            <person name="Hug L.A."/>
            <person name="Thomas B.C."/>
            <person name="Sharon I."/>
            <person name="Castelle C.J."/>
            <person name="Singh A."/>
            <person name="Wilkins M.J."/>
            <person name="Williams K.H."/>
            <person name="Banfield J.F."/>
        </authorList>
    </citation>
    <scope>NUCLEOTIDE SEQUENCE [LARGE SCALE GENOMIC DNA]</scope>
</reference>
<keyword evidence="2" id="KW-0540">Nuclease</keyword>
<keyword evidence="1" id="KW-0732">Signal</keyword>
<dbReference type="SUPFAM" id="SSF81296">
    <property type="entry name" value="E set domains"/>
    <property type="match status" value="1"/>
</dbReference>
<name>A0A0G1X7U6_UNCK3</name>
<evidence type="ECO:0000313" key="2">
    <source>
        <dbReference type="EMBL" id="KKW27258.1"/>
    </source>
</evidence>
<organism evidence="2 3">
    <name type="scientific">candidate division Kazan bacterium GW2011_GWB1_52_7</name>
    <dbReference type="NCBI Taxonomy" id="1620414"/>
    <lineage>
        <taxon>Bacteria</taxon>
        <taxon>Bacteria division Kazan-3B-28</taxon>
    </lineage>
</organism>
<dbReference type="AlphaFoldDB" id="A0A0G1X7U6"/>
<keyword evidence="2" id="KW-0255">Endonuclease</keyword>
<evidence type="ECO:0000313" key="3">
    <source>
        <dbReference type="Proteomes" id="UP000034913"/>
    </source>
</evidence>
<dbReference type="EMBL" id="LCRB01000001">
    <property type="protein sequence ID" value="KKW27258.1"/>
    <property type="molecule type" value="Genomic_DNA"/>
</dbReference>
<dbReference type="GO" id="GO:0004519">
    <property type="term" value="F:endonuclease activity"/>
    <property type="evidence" value="ECO:0007669"/>
    <property type="project" value="UniProtKB-KW"/>
</dbReference>
<gene>
    <name evidence="2" type="ORF">VF00_C0001G0193</name>
</gene>
<dbReference type="InterPro" id="IPR013783">
    <property type="entry name" value="Ig-like_fold"/>
</dbReference>
<feature type="chain" id="PRO_5002540678" evidence="1">
    <location>
        <begin position="19"/>
        <end position="548"/>
    </location>
</feature>
<evidence type="ECO:0000256" key="1">
    <source>
        <dbReference type="SAM" id="SignalP"/>
    </source>
</evidence>
<accession>A0A0G1X7U6</accession>
<dbReference type="InterPro" id="IPR014756">
    <property type="entry name" value="Ig_E-set"/>
</dbReference>
<sequence length="548" mass="59257">MTVLAVLIAGSFVWWARASDTANVTFSLTVENPGGSVTVLTPDGGESWAIGSSQNITWETTGTVTDVLIEIQRTTGGSWTTIVASTTNDGSYPWTVTQPATSQASIRITEVGDGTVTDISDAVFSIVSSGGGGGGGVVYPAPAIDNVTPSTISNRAPVTLDIRGVNFREGVYFRLDASVDLSQSTFINDTTATAVVPAGLAARDWHLWVFNTDGSNTIWGTPITIVTTQYDAILQQDLPAVIRFYLHPSETGRIVLPFTNYGNYTWDTRLKLGTIEPDDHNSVLYHAPTWPTRNRAIGYTGGPVGYGSTIELPLTVQAPLQAGTYTDKFKLVLDGVAWLTMTPITVEVIVSSEIKPPPTTGGEELTYSAKFVAKSPNPRVTAGGEAELWVEFENTGTAPWRSSGLNPVRLGTTHVRDRESRLAHSTWIINRNRVATADDTIVEPGEIGRFAFKVQAPTRTGVYREWFGLVAEFKQWFSVSAETRWDISVVRPTAVRSLVPSTGGSQSPAPTTPATQVFQDTTEQLWRTITQGINQVLGSIGSLFRSWF</sequence>
<keyword evidence="2" id="KW-0378">Hydrolase</keyword>
<protein>
    <submittedName>
        <fullName evidence="2">Endonuclease/exonuclease/phosphatase family protein</fullName>
    </submittedName>
</protein>